<dbReference type="InterPro" id="IPR011051">
    <property type="entry name" value="RmlC_Cupin_sf"/>
</dbReference>
<dbReference type="InterPro" id="IPR013096">
    <property type="entry name" value="Cupin_2"/>
</dbReference>
<feature type="domain" description="Cupin type-2" evidence="1">
    <location>
        <begin position="62"/>
        <end position="133"/>
    </location>
</feature>
<dbReference type="EMBL" id="JBBLZC010000001">
    <property type="protein sequence ID" value="MEK0081789.1"/>
    <property type="molecule type" value="Genomic_DNA"/>
</dbReference>
<accession>A0ABU8XL44</accession>
<keyword evidence="3" id="KW-1185">Reference proteome</keyword>
<dbReference type="PROSITE" id="PS51318">
    <property type="entry name" value="TAT"/>
    <property type="match status" value="1"/>
</dbReference>
<evidence type="ECO:0000313" key="3">
    <source>
        <dbReference type="Proteomes" id="UP001375743"/>
    </source>
</evidence>
<dbReference type="Pfam" id="PF07883">
    <property type="entry name" value="Cupin_2"/>
    <property type="match status" value="1"/>
</dbReference>
<gene>
    <name evidence="2" type="ORF">U1T56_01390</name>
</gene>
<dbReference type="InterPro" id="IPR006311">
    <property type="entry name" value="TAT_signal"/>
</dbReference>
<reference evidence="2 3" key="1">
    <citation type="submission" date="2024-01" db="EMBL/GenBank/DDBJ databases">
        <title>Multi-omics insights into the function and evolution of sodium benzoate biodegradation pathways in Benzoatithermus flavus gen. nov., sp. nov. from hot spring.</title>
        <authorList>
            <person name="Hu C.-J."/>
            <person name="Li W.-J."/>
        </authorList>
    </citation>
    <scope>NUCLEOTIDE SEQUENCE [LARGE SCALE GENOMIC DNA]</scope>
    <source>
        <strain evidence="2 3">SYSU G07066</strain>
    </source>
</reference>
<evidence type="ECO:0000313" key="2">
    <source>
        <dbReference type="EMBL" id="MEK0081789.1"/>
    </source>
</evidence>
<comment type="caution">
    <text evidence="2">The sequence shown here is derived from an EMBL/GenBank/DDBJ whole genome shotgun (WGS) entry which is preliminary data.</text>
</comment>
<organism evidence="2 3">
    <name type="scientific">Benzoatithermus flavus</name>
    <dbReference type="NCBI Taxonomy" id="3108223"/>
    <lineage>
        <taxon>Bacteria</taxon>
        <taxon>Pseudomonadati</taxon>
        <taxon>Pseudomonadota</taxon>
        <taxon>Alphaproteobacteria</taxon>
        <taxon>Geminicoccales</taxon>
        <taxon>Geminicoccaceae</taxon>
        <taxon>Benzoatithermus</taxon>
    </lineage>
</organism>
<dbReference type="PANTHER" id="PTHR38599">
    <property type="entry name" value="CUPIN DOMAIN PROTEIN (AFU_ORTHOLOGUE AFUA_3G13620)"/>
    <property type="match status" value="1"/>
</dbReference>
<dbReference type="CDD" id="cd02234">
    <property type="entry name" value="cupin_BLR7677-like"/>
    <property type="match status" value="1"/>
</dbReference>
<dbReference type="RefSeq" id="WP_418157633.1">
    <property type="nucleotide sequence ID" value="NZ_JBBLZC010000001.1"/>
</dbReference>
<protein>
    <submittedName>
        <fullName evidence="2">Cupin domain-containing protein</fullName>
    </submittedName>
</protein>
<dbReference type="Proteomes" id="UP001375743">
    <property type="component" value="Unassembled WGS sequence"/>
</dbReference>
<dbReference type="PANTHER" id="PTHR38599:SF1">
    <property type="entry name" value="CUPIN DOMAIN PROTEIN (AFU_ORTHOLOGUE AFUA_3G13620)"/>
    <property type="match status" value="1"/>
</dbReference>
<dbReference type="InterPro" id="IPR014710">
    <property type="entry name" value="RmlC-like_jellyroll"/>
</dbReference>
<name>A0ABU8XL44_9PROT</name>
<proteinExistence type="predicted"/>
<evidence type="ECO:0000259" key="1">
    <source>
        <dbReference type="Pfam" id="PF07883"/>
    </source>
</evidence>
<dbReference type="Gene3D" id="2.60.120.10">
    <property type="entry name" value="Jelly Rolls"/>
    <property type="match status" value="1"/>
</dbReference>
<sequence length="147" mass="15662">MRHTPAPFPMRRRDLTEALAAGLLALAASSPSRRAHAEGDTIHKVLEQTLPGLPGKVLTAVVVEYAPGGRSPPHRHDAAFVFAYVLSGSIRSRVEGDEAVIYRAGQSWLEPPGAHHLVSENASDVEPASLLAVIVADAGARVTVYDR</sequence>
<dbReference type="SUPFAM" id="SSF51182">
    <property type="entry name" value="RmlC-like cupins"/>
    <property type="match status" value="1"/>
</dbReference>